<dbReference type="PANTHER" id="PTHR42855:SF1">
    <property type="entry name" value="ABC TRANSPORTER DOMAIN-CONTAINING PROTEIN"/>
    <property type="match status" value="1"/>
</dbReference>
<feature type="domain" description="ABC-transporter extension" evidence="3">
    <location>
        <begin position="49"/>
        <end position="124"/>
    </location>
</feature>
<dbReference type="PANTHER" id="PTHR42855">
    <property type="entry name" value="ABC TRANSPORTER ATP-BINDING SUBUNIT"/>
    <property type="match status" value="1"/>
</dbReference>
<feature type="non-terminal residue" evidence="4">
    <location>
        <position position="150"/>
    </location>
</feature>
<dbReference type="Pfam" id="PF12848">
    <property type="entry name" value="ABC_tran_Xtn"/>
    <property type="match status" value="1"/>
</dbReference>
<dbReference type="InterPro" id="IPR051309">
    <property type="entry name" value="ABCF_ATPase"/>
</dbReference>
<dbReference type="InterPro" id="IPR032781">
    <property type="entry name" value="ABC_tran_Xtn"/>
</dbReference>
<gene>
    <name evidence="4" type="ORF">EVA_11582</name>
</gene>
<organism evidence="4">
    <name type="scientific">gut metagenome</name>
    <dbReference type="NCBI Taxonomy" id="749906"/>
    <lineage>
        <taxon>unclassified sequences</taxon>
        <taxon>metagenomes</taxon>
        <taxon>organismal metagenomes</taxon>
    </lineage>
</organism>
<dbReference type="GO" id="GO:0005524">
    <property type="term" value="F:ATP binding"/>
    <property type="evidence" value="ECO:0007669"/>
    <property type="project" value="UniProtKB-KW"/>
</dbReference>
<evidence type="ECO:0000256" key="2">
    <source>
        <dbReference type="ARBA" id="ARBA00022840"/>
    </source>
</evidence>
<dbReference type="Gene3D" id="3.40.50.300">
    <property type="entry name" value="P-loop containing nucleotide triphosphate hydrolases"/>
    <property type="match status" value="1"/>
</dbReference>
<evidence type="ECO:0000313" key="4">
    <source>
        <dbReference type="EMBL" id="EJX00311.1"/>
    </source>
</evidence>
<dbReference type="AlphaFoldDB" id="J9CJQ5"/>
<protein>
    <submittedName>
        <fullName evidence="4">ABC transporter ATP-binding protein uup</fullName>
    </submittedName>
</protein>
<dbReference type="SUPFAM" id="SSF52540">
    <property type="entry name" value="P-loop containing nucleoside triphosphate hydrolases"/>
    <property type="match status" value="1"/>
</dbReference>
<dbReference type="InterPro" id="IPR027417">
    <property type="entry name" value="P-loop_NTPase"/>
</dbReference>
<dbReference type="EMBL" id="AMCI01003431">
    <property type="protein sequence ID" value="EJX00311.1"/>
    <property type="molecule type" value="Genomic_DNA"/>
</dbReference>
<sequence>MLDEPTNHLDIEAITTLEKLSCNEYRNQRSMMLITHDRQFLDNVSTRIIELDRGILRSYPGSFSSYESRKQDELIAEDLENRRFDKFWAQEEVWIRKGIEARRTRNEGRVRRLEALRRQREERRERIGNLNLQIDNGEKSGKIVVEVTDL</sequence>
<keyword evidence="1" id="KW-0547">Nucleotide-binding</keyword>
<reference evidence="4" key="1">
    <citation type="journal article" date="2012" name="PLoS ONE">
        <title>Gene sets for utilization of primary and secondary nutrition supplies in the distal gut of endangered iberian lynx.</title>
        <authorList>
            <person name="Alcaide M."/>
            <person name="Messina E."/>
            <person name="Richter M."/>
            <person name="Bargiela R."/>
            <person name="Peplies J."/>
            <person name="Huws S.A."/>
            <person name="Newbold C.J."/>
            <person name="Golyshin P.N."/>
            <person name="Simon M.A."/>
            <person name="Lopez G."/>
            <person name="Yakimov M.M."/>
            <person name="Ferrer M."/>
        </authorList>
    </citation>
    <scope>NUCLEOTIDE SEQUENCE</scope>
</reference>
<comment type="caution">
    <text evidence="4">The sequence shown here is derived from an EMBL/GenBank/DDBJ whole genome shotgun (WGS) entry which is preliminary data.</text>
</comment>
<keyword evidence="2 4" id="KW-0067">ATP-binding</keyword>
<proteinExistence type="predicted"/>
<evidence type="ECO:0000259" key="3">
    <source>
        <dbReference type="Pfam" id="PF12848"/>
    </source>
</evidence>
<accession>J9CJQ5</accession>
<evidence type="ECO:0000256" key="1">
    <source>
        <dbReference type="ARBA" id="ARBA00022741"/>
    </source>
</evidence>
<name>J9CJQ5_9ZZZZ</name>